<dbReference type="Proteomes" id="UP000321291">
    <property type="component" value="Chromosome"/>
</dbReference>
<dbReference type="PANTHER" id="PTHR34219">
    <property type="entry name" value="IRON-REGULATED INNER MEMBRANE PROTEIN-RELATED"/>
    <property type="match status" value="1"/>
</dbReference>
<feature type="transmembrane region" description="Helical" evidence="2">
    <location>
        <begin position="12"/>
        <end position="40"/>
    </location>
</feature>
<accession>A0A5B8VH98</accession>
<protein>
    <submittedName>
        <fullName evidence="3">PepSY domain-containing protein</fullName>
    </submittedName>
</protein>
<keyword evidence="4" id="KW-1185">Reference proteome</keyword>
<evidence type="ECO:0000313" key="4">
    <source>
        <dbReference type="Proteomes" id="UP000321291"/>
    </source>
</evidence>
<feature type="transmembrane region" description="Helical" evidence="2">
    <location>
        <begin position="214"/>
        <end position="234"/>
    </location>
</feature>
<dbReference type="OrthoDB" id="111691at2"/>
<evidence type="ECO:0000256" key="2">
    <source>
        <dbReference type="SAM" id="Phobius"/>
    </source>
</evidence>
<evidence type="ECO:0000313" key="3">
    <source>
        <dbReference type="EMBL" id="QEC70639.1"/>
    </source>
</evidence>
<feature type="region of interest" description="Disordered" evidence="1">
    <location>
        <begin position="404"/>
        <end position="426"/>
    </location>
</feature>
<reference evidence="3 4" key="1">
    <citation type="journal article" date="2017" name="Int. J. Syst. Evol. Microbiol.">
        <title>Arachidicoccus ginsenosidivorans sp. nov., with ginsenoside-converting activity isolated from ginseng cultivating soil.</title>
        <authorList>
            <person name="Siddiqi M.Z."/>
            <person name="Aslam Z."/>
            <person name="Im W.T."/>
        </authorList>
    </citation>
    <scope>NUCLEOTIDE SEQUENCE [LARGE SCALE GENOMIC DNA]</scope>
    <source>
        <strain evidence="3 4">Gsoil 809</strain>
    </source>
</reference>
<dbReference type="EMBL" id="CP042434">
    <property type="protein sequence ID" value="QEC70639.1"/>
    <property type="molecule type" value="Genomic_DNA"/>
</dbReference>
<feature type="compositionally biased region" description="Polar residues" evidence="1">
    <location>
        <begin position="404"/>
        <end position="415"/>
    </location>
</feature>
<sequence length="426" mass="48035">MPINKKSKINNIITWLHLWLGLVSGIIVVIVSITGCLFVFQEEISSITRHDVLYVNPPANHQQVLPLSTLQAKAAKALGSDAPLTFTTTYTSPERSWEFMSYVPGDPDALTYGGTMKVYKSVFLNPYTGAITGEVNYKKDFFMIVKGIHWSLYLNDAIGQRIVGWSTFIFVILLITGLIMWWPKKWNKKNRDNSFKVRWKAKFKRLNYDLHNVLGFYTFIIALILGLTGLVWAFQWFNKAVYATATLSTKPITYPTFNSDTTAVVALTSPVDYAFQQIKQVYPEAKRYATSTVAGKSAAIGFSAYGHEGTYYDANTLYFDQGTGKRLGDVLFKKQNLGAKIIAMNYDIHVGAIGGLAGKIIAFLVSLVCASLPITGFYIWWGKKRKQKKKYKKQLKTWNRYQAQKNGVLQPSNTPAFGEKPELLEQ</sequence>
<organism evidence="3 4">
    <name type="scientific">Arachidicoccus ginsenosidivorans</name>
    <dbReference type="NCBI Taxonomy" id="496057"/>
    <lineage>
        <taxon>Bacteria</taxon>
        <taxon>Pseudomonadati</taxon>
        <taxon>Bacteroidota</taxon>
        <taxon>Chitinophagia</taxon>
        <taxon>Chitinophagales</taxon>
        <taxon>Chitinophagaceae</taxon>
        <taxon>Arachidicoccus</taxon>
    </lineage>
</organism>
<dbReference type="AlphaFoldDB" id="A0A5B8VH98"/>
<dbReference type="Pfam" id="PF03929">
    <property type="entry name" value="PepSY_TM"/>
    <property type="match status" value="1"/>
</dbReference>
<proteinExistence type="predicted"/>
<keyword evidence="2" id="KW-1133">Transmembrane helix</keyword>
<keyword evidence="2" id="KW-0812">Transmembrane</keyword>
<name>A0A5B8VH98_9BACT</name>
<dbReference type="RefSeq" id="WP_146779902.1">
    <property type="nucleotide sequence ID" value="NZ_CP042434.1"/>
</dbReference>
<keyword evidence="2" id="KW-0472">Membrane</keyword>
<gene>
    <name evidence="3" type="ORF">FSB73_01920</name>
</gene>
<feature type="transmembrane region" description="Helical" evidence="2">
    <location>
        <begin position="162"/>
        <end position="182"/>
    </location>
</feature>
<evidence type="ECO:0000256" key="1">
    <source>
        <dbReference type="SAM" id="MobiDB-lite"/>
    </source>
</evidence>
<dbReference type="InterPro" id="IPR005625">
    <property type="entry name" value="PepSY-ass_TM"/>
</dbReference>
<dbReference type="KEGG" id="agi:FSB73_01920"/>
<feature type="transmembrane region" description="Helical" evidence="2">
    <location>
        <begin position="360"/>
        <end position="381"/>
    </location>
</feature>
<dbReference type="PANTHER" id="PTHR34219:SF3">
    <property type="entry name" value="BLL7967 PROTEIN"/>
    <property type="match status" value="1"/>
</dbReference>